<gene>
    <name evidence="1" type="ORF">GV832_18615</name>
</gene>
<keyword evidence="2" id="KW-1185">Reference proteome</keyword>
<evidence type="ECO:0000313" key="1">
    <source>
        <dbReference type="EMBL" id="NBZ89606.1"/>
    </source>
</evidence>
<dbReference type="Gene3D" id="3.30.460.10">
    <property type="entry name" value="Beta Polymerase, domain 2"/>
    <property type="match status" value="1"/>
</dbReference>
<dbReference type="InterPro" id="IPR043519">
    <property type="entry name" value="NT_sf"/>
</dbReference>
<dbReference type="AlphaFoldDB" id="A0AAE4YDT2"/>
<dbReference type="SUPFAM" id="SSF81301">
    <property type="entry name" value="Nucleotidyltransferase"/>
    <property type="match status" value="1"/>
</dbReference>
<reference evidence="1" key="1">
    <citation type="submission" date="2020-01" db="EMBL/GenBank/DDBJ databases">
        <authorList>
            <person name="Chen W.-M."/>
        </authorList>
    </citation>
    <scope>NUCLEOTIDE SEQUENCE</scope>
    <source>
        <strain evidence="1">CYK-10</strain>
    </source>
</reference>
<dbReference type="EMBL" id="JAABNR010000027">
    <property type="protein sequence ID" value="NBZ89606.1"/>
    <property type="molecule type" value="Genomic_DNA"/>
</dbReference>
<dbReference type="PANTHER" id="PTHR34822">
    <property type="entry name" value="GRPB DOMAIN PROTEIN (AFU_ORTHOLOGUE AFUA_1G01530)"/>
    <property type="match status" value="1"/>
</dbReference>
<accession>A0AAE4YDT2</accession>
<protein>
    <submittedName>
        <fullName evidence="1">GrpB family protein</fullName>
    </submittedName>
</protein>
<dbReference type="Pfam" id="PF04229">
    <property type="entry name" value="GrpB"/>
    <property type="match status" value="1"/>
</dbReference>
<sequence length="186" mass="20512">MPIEIHPPNPDWPRRFTAIRAALAAALPKALAIHHIGSTAVPGLVAKDIIDIQVTLQSLSDFDPQALERAGFPLHSPTRDHAPPGLTLAPRDLAKRMHRKPGPESANIHIREAGRFNQRYPLLCRDYLRSHPGAAAAYGVIKQNLARLFPEDEEAYYDIKDPVFDLIMAGAEDWAQATAWTPPPGD</sequence>
<organism evidence="1 2">
    <name type="scientific">Stagnihabitans tardus</name>
    <dbReference type="NCBI Taxonomy" id="2699202"/>
    <lineage>
        <taxon>Bacteria</taxon>
        <taxon>Pseudomonadati</taxon>
        <taxon>Pseudomonadota</taxon>
        <taxon>Alphaproteobacteria</taxon>
        <taxon>Rhodobacterales</taxon>
        <taxon>Paracoccaceae</taxon>
        <taxon>Stagnihabitans</taxon>
    </lineage>
</organism>
<dbReference type="InterPro" id="IPR007344">
    <property type="entry name" value="GrpB/CoaE"/>
</dbReference>
<dbReference type="RefSeq" id="WP_168776406.1">
    <property type="nucleotide sequence ID" value="NZ_JAABNR010000027.1"/>
</dbReference>
<evidence type="ECO:0000313" key="2">
    <source>
        <dbReference type="Proteomes" id="UP001193501"/>
    </source>
</evidence>
<name>A0AAE4YDT2_9RHOB</name>
<dbReference type="Proteomes" id="UP001193501">
    <property type="component" value="Unassembled WGS sequence"/>
</dbReference>
<comment type="caution">
    <text evidence="1">The sequence shown here is derived from an EMBL/GenBank/DDBJ whole genome shotgun (WGS) entry which is preliminary data.</text>
</comment>
<proteinExistence type="predicted"/>
<dbReference type="PANTHER" id="PTHR34822:SF1">
    <property type="entry name" value="GRPB FAMILY PROTEIN"/>
    <property type="match status" value="1"/>
</dbReference>